<feature type="compositionally biased region" description="Polar residues" evidence="2">
    <location>
        <begin position="1643"/>
        <end position="1653"/>
    </location>
</feature>
<feature type="compositionally biased region" description="Polar residues" evidence="2">
    <location>
        <begin position="1835"/>
        <end position="1844"/>
    </location>
</feature>
<proteinExistence type="predicted"/>
<feature type="compositionally biased region" description="Polar residues" evidence="2">
    <location>
        <begin position="490"/>
        <end position="510"/>
    </location>
</feature>
<dbReference type="GO" id="GO:0005643">
    <property type="term" value="C:nuclear pore"/>
    <property type="evidence" value="ECO:0007669"/>
    <property type="project" value="TreeGrafter"/>
</dbReference>
<feature type="region of interest" description="Disordered" evidence="2">
    <location>
        <begin position="1676"/>
        <end position="1695"/>
    </location>
</feature>
<dbReference type="PANTHER" id="PTHR23193:SF46">
    <property type="entry name" value="NUCLEAR PORE COMPLEX PROTEIN NUP214"/>
    <property type="match status" value="1"/>
</dbReference>
<dbReference type="GO" id="GO:0017056">
    <property type="term" value="F:structural constituent of nuclear pore"/>
    <property type="evidence" value="ECO:0007669"/>
    <property type="project" value="TreeGrafter"/>
</dbReference>
<accession>A0A482WN28</accession>
<feature type="region of interest" description="Disordered" evidence="2">
    <location>
        <begin position="884"/>
        <end position="989"/>
    </location>
</feature>
<evidence type="ECO:0000256" key="2">
    <source>
        <dbReference type="SAM" id="MobiDB-lite"/>
    </source>
</evidence>
<evidence type="ECO:0000256" key="1">
    <source>
        <dbReference type="SAM" id="Coils"/>
    </source>
</evidence>
<gene>
    <name evidence="3" type="ORF">LSTR_LSTR012880</name>
</gene>
<reference evidence="3 4" key="1">
    <citation type="journal article" date="2017" name="Gigascience">
        <title>Genome sequence of the small brown planthopper, Laodelphax striatellus.</title>
        <authorList>
            <person name="Zhu J."/>
            <person name="Jiang F."/>
            <person name="Wang X."/>
            <person name="Yang P."/>
            <person name="Bao Y."/>
            <person name="Zhao W."/>
            <person name="Wang W."/>
            <person name="Lu H."/>
            <person name="Wang Q."/>
            <person name="Cui N."/>
            <person name="Li J."/>
            <person name="Chen X."/>
            <person name="Luo L."/>
            <person name="Yu J."/>
            <person name="Kang L."/>
            <person name="Cui F."/>
        </authorList>
    </citation>
    <scope>NUCLEOTIDE SEQUENCE [LARGE SCALE GENOMIC DNA]</scope>
    <source>
        <strain evidence="3">Lst14</strain>
    </source>
</reference>
<dbReference type="STRING" id="195883.A0A482WN28"/>
<feature type="compositionally biased region" description="Low complexity" evidence="2">
    <location>
        <begin position="1597"/>
        <end position="1612"/>
    </location>
</feature>
<feature type="region of interest" description="Disordered" evidence="2">
    <location>
        <begin position="787"/>
        <end position="826"/>
    </location>
</feature>
<dbReference type="GO" id="GO:0006606">
    <property type="term" value="P:protein import into nucleus"/>
    <property type="evidence" value="ECO:0007669"/>
    <property type="project" value="TreeGrafter"/>
</dbReference>
<dbReference type="SUPFAM" id="SSF117289">
    <property type="entry name" value="Nucleoporin domain"/>
    <property type="match status" value="1"/>
</dbReference>
<feature type="region of interest" description="Disordered" evidence="2">
    <location>
        <begin position="1"/>
        <end position="29"/>
    </location>
</feature>
<comment type="caution">
    <text evidence="3">The sequence shown here is derived from an EMBL/GenBank/DDBJ whole genome shotgun (WGS) entry which is preliminary data.</text>
</comment>
<dbReference type="InterPro" id="IPR001680">
    <property type="entry name" value="WD40_rpt"/>
</dbReference>
<evidence type="ECO:0000313" key="3">
    <source>
        <dbReference type="EMBL" id="RZF34883.1"/>
    </source>
</evidence>
<feature type="region of interest" description="Disordered" evidence="2">
    <location>
        <begin position="1707"/>
        <end position="1726"/>
    </location>
</feature>
<dbReference type="InParanoid" id="A0A482WN28"/>
<feature type="compositionally biased region" description="Low complexity" evidence="2">
    <location>
        <begin position="938"/>
        <end position="952"/>
    </location>
</feature>
<dbReference type="PANTHER" id="PTHR23193">
    <property type="entry name" value="NUCLEAR PORE COMPLEX PROTEIN NUP"/>
    <property type="match status" value="1"/>
</dbReference>
<keyword evidence="1" id="KW-0175">Coiled coil</keyword>
<dbReference type="OrthoDB" id="248320at2759"/>
<feature type="compositionally biased region" description="Polar residues" evidence="2">
    <location>
        <begin position="916"/>
        <end position="932"/>
    </location>
</feature>
<feature type="compositionally biased region" description="Polar residues" evidence="2">
    <location>
        <begin position="1678"/>
        <end position="1689"/>
    </location>
</feature>
<dbReference type="Proteomes" id="UP000291343">
    <property type="component" value="Unassembled WGS sequence"/>
</dbReference>
<dbReference type="InterPro" id="IPR015943">
    <property type="entry name" value="WD40/YVTN_repeat-like_dom_sf"/>
</dbReference>
<feature type="compositionally biased region" description="Polar residues" evidence="2">
    <location>
        <begin position="1"/>
        <end position="16"/>
    </location>
</feature>
<dbReference type="EMBL" id="QKKF02030011">
    <property type="protein sequence ID" value="RZF34883.1"/>
    <property type="molecule type" value="Genomic_DNA"/>
</dbReference>
<feature type="compositionally biased region" description="Basic and acidic residues" evidence="2">
    <location>
        <begin position="17"/>
        <end position="29"/>
    </location>
</feature>
<feature type="region of interest" description="Disordered" evidence="2">
    <location>
        <begin position="1755"/>
        <end position="1780"/>
    </location>
</feature>
<sequence length="1844" mass="192143">MQVIQVSSLESAQESQGKSRNELTEYPRRDIQLPSQPSQLAVNCDGTLLAVVVNINETQIIRVYSVAQFLSQTVQVLQEVRGSTTAGCVTNGLSWNPGIANMLAVCFSDGSASVYEFKGASYSINSIPPEAKSTCMCWSPKGKQIVIGSQTGTLTQYKPELKAVKNIQAPDMNQRPVAVVSVQWLSSFQFAAVYKDLADENQKSNIMLVNTPKNGPVTFVDYEDICYSSASLRSAQFYLEHVQAWNLLLVASANSMEVGVLGIEGNDANWTQWILEDSARAELPLDKDHQETLPIGMTWNTNSQHKIPIGENQFLPPMPLFCVYSHKGSLCVFLAVNLLNTATQLCSVAELPADQSGLSLFVTSEPISTLAPSVPPSYSPVTPTSISPEKQITPVAAAVEQGTPKGFQLPFGAVAGQSQSVAGSESAPKTWDLSFDKSKEASVAKPATSTATASGSLFGGTSQGFTFPTSQSAQTNNSFSFGGGGGLSFANPTNVTTPSSNLQPFVSSTPLAPDASKAQPQKVIQQPQPQQQQQQPQQKPPQQAEKSSEPAPPVQEEVEEEKPEIPAEVVQAAFVEEIKHFDSELRELLNDLKINETETYEDEAQSKLNGDLALLEDYFKQQMESTKELQNEVKSLKMAGLELVGYVEDSKRRLHQHKKPGFKKLIFSNEIDPMNMRRLESINKSMLYVESQLEQSNKVLDDKWAYNQDQQKPIRNKMFVPPGEELYLTVINQTNILNSQKKKLDELKDQIKDLKEMQSSEPSRSRIKHLKTSADLSQLADNLLRVDLNSKSSSNRSRSSLNTSSSKPHLDATNTSRSILDDSKDFNESAQIPSDVMVRRIPKVITQSPLNMTGKERASLIAESLVHNHKICNTLVSKTVSSLSPPKFAASKTPTKETSSSVKSESVKNGGGVSNTFKQPSEQSVQSKTLSSDGVKAPDFSSSLSIPSPNQSEMSFFKTPTKQPEPAATKPLSSNFETPISKNQSNRENMGSASGFYAVSSTAPTVERAANSLFGTKLIEKQPTFSSGSGTGVTQEGKSPLASISNLLEGISGPKPDNKTTPVTSQPLTSFVVSTKTDKTPPSSLFGGLKSLETSATSFSFTTPTKTDNKPDSTANSSFFKGVNLFAGGKSEGKGDQGTASSPFSSNTSFFAGKPLLFGASASTPTTGASSAFSLDKPIFGGISATTTTTSATPTSVSISTTQESAKVDTATNMTFGKASEKTAVSSTKEAETEKTGLQTNLMFGGGSLQKTTDSKSNVFAFQPSTGFSFAQPPKETADKVEGSKLVTESSSTPVSGSDSAVKTTADKGGIFGGGTVAADKGGIFGGGTVAADKGGIFGGGTVAADKGGIFGGGTVAAEKGGIFGGGTVTADKGGLFGIGTEKGGLFGASTVSASPVSFSFTQSLANAAVSSTPATPTQETPATTAQPGSTLFPVISSAASSSSTTATQPTSFSSLVVSQGEEKVTSTVSDSSTVSATETVTTTSVAGISFSNFNFGSSSQPATSDTNAKMTLNFSQSGGAISGSIFGGATTITPVQSPNVFGETAATTAAAPFSFSISDSSNANTPKTSFFGSKPLFGNAATSQPASTASGGGFFGSATTAPTPTTKPETTGLFGQGALSPFGQSQAPSAFGGAPTFGQPAGGQTSLFGQTPSSGFGSQSSSVFGSGGSIFGGGTATDATANQQTGGPFSSPAAGGLFGNSSALASPVGSFSQPTSPSISQTGFGTAFQNKPATFGGQPAFGAASSFGGAPTFGGSPTFGSPNKVFGSPQATAGFGASTQQSTTFENLANQNTPLSFGNLAQQNQSPGFGSTAPMFGSPQQSAQSTPPAFPNTFGGNSFSSWR</sequence>
<feature type="region of interest" description="Disordered" evidence="2">
    <location>
        <begin position="1271"/>
        <end position="1301"/>
    </location>
</feature>
<dbReference type="Gene3D" id="2.130.10.10">
    <property type="entry name" value="YVTN repeat-like/Quinoprotein amine dehydrogenase"/>
    <property type="match status" value="1"/>
</dbReference>
<dbReference type="GO" id="GO:0006405">
    <property type="term" value="P:RNA export from nucleus"/>
    <property type="evidence" value="ECO:0007669"/>
    <property type="project" value="TreeGrafter"/>
</dbReference>
<feature type="compositionally biased region" description="Polar residues" evidence="2">
    <location>
        <begin position="971"/>
        <end position="989"/>
    </location>
</feature>
<organism evidence="3 4">
    <name type="scientific">Laodelphax striatellus</name>
    <name type="common">Small brown planthopper</name>
    <name type="synonym">Delphax striatella</name>
    <dbReference type="NCBI Taxonomy" id="195883"/>
    <lineage>
        <taxon>Eukaryota</taxon>
        <taxon>Metazoa</taxon>
        <taxon>Ecdysozoa</taxon>
        <taxon>Arthropoda</taxon>
        <taxon>Hexapoda</taxon>
        <taxon>Insecta</taxon>
        <taxon>Pterygota</taxon>
        <taxon>Neoptera</taxon>
        <taxon>Paraneoptera</taxon>
        <taxon>Hemiptera</taxon>
        <taxon>Auchenorrhyncha</taxon>
        <taxon>Fulgoroidea</taxon>
        <taxon>Delphacidae</taxon>
        <taxon>Criomorphinae</taxon>
        <taxon>Laodelphax</taxon>
    </lineage>
</organism>
<feature type="compositionally biased region" description="Polar residues" evidence="2">
    <location>
        <begin position="1287"/>
        <end position="1301"/>
    </location>
</feature>
<feature type="region of interest" description="Disordered" evidence="2">
    <location>
        <begin position="490"/>
        <end position="564"/>
    </location>
</feature>
<feature type="compositionally biased region" description="Low complexity" evidence="2">
    <location>
        <begin position="789"/>
        <end position="807"/>
    </location>
</feature>
<feature type="coiled-coil region" evidence="1">
    <location>
        <begin position="730"/>
        <end position="757"/>
    </location>
</feature>
<dbReference type="SMR" id="A0A482WN28"/>
<dbReference type="InterPro" id="IPR026054">
    <property type="entry name" value="Nucleoporin"/>
</dbReference>
<dbReference type="GO" id="GO:0008139">
    <property type="term" value="F:nuclear localization sequence binding"/>
    <property type="evidence" value="ECO:0007669"/>
    <property type="project" value="TreeGrafter"/>
</dbReference>
<evidence type="ECO:0000313" key="4">
    <source>
        <dbReference type="Proteomes" id="UP000291343"/>
    </source>
</evidence>
<name>A0A482WN28_LAOST</name>
<feature type="region of interest" description="Disordered" evidence="2">
    <location>
        <begin position="1582"/>
        <end position="1612"/>
    </location>
</feature>
<feature type="compositionally biased region" description="Low complexity" evidence="2">
    <location>
        <begin position="891"/>
        <end position="908"/>
    </location>
</feature>
<feature type="compositionally biased region" description="Polar residues" evidence="2">
    <location>
        <begin position="1819"/>
        <end position="1828"/>
    </location>
</feature>
<protein>
    <recommendedName>
        <fullName evidence="5">Nuclear pore complex protein Nup214 phenylalanine-glycine (FG) domain-containing protein</fullName>
    </recommendedName>
</protein>
<dbReference type="SMART" id="SM00320">
    <property type="entry name" value="WD40"/>
    <property type="match status" value="2"/>
</dbReference>
<keyword evidence="4" id="KW-1185">Reference proteome</keyword>
<feature type="compositionally biased region" description="Low complexity" evidence="2">
    <location>
        <begin position="519"/>
        <end position="543"/>
    </location>
</feature>
<evidence type="ECO:0008006" key="5">
    <source>
        <dbReference type="Google" id="ProtNLM"/>
    </source>
</evidence>
<dbReference type="FunCoup" id="A0A482WN28">
    <property type="interactions" value="1569"/>
</dbReference>
<feature type="region of interest" description="Disordered" evidence="2">
    <location>
        <begin position="1626"/>
        <end position="1661"/>
    </location>
</feature>
<feature type="compositionally biased region" description="Polar residues" evidence="2">
    <location>
        <begin position="1794"/>
        <end position="1810"/>
    </location>
</feature>
<feature type="region of interest" description="Disordered" evidence="2">
    <location>
        <begin position="1794"/>
        <end position="1844"/>
    </location>
</feature>